<evidence type="ECO:0000256" key="11">
    <source>
        <dbReference type="SAM" id="SignalP"/>
    </source>
</evidence>
<name>A0AA47AIC8_9FIRM</name>
<protein>
    <submittedName>
        <fullName evidence="15">YadA-like family protein</fullName>
    </submittedName>
</protein>
<reference evidence="15" key="1">
    <citation type="submission" date="2022-11" db="EMBL/GenBank/DDBJ databases">
        <title>Complete genome sequence of Veillonella rogosae KCOM 3468 isolated from human Subgingival dental plaque of Chronic peridontitis Lesion.</title>
        <authorList>
            <person name="Park S.-N."/>
            <person name="Lim Y.K."/>
            <person name="Kook J.-K."/>
        </authorList>
    </citation>
    <scope>NUCLEOTIDE SEQUENCE</scope>
    <source>
        <strain evidence="15">KCOM 3468</strain>
    </source>
</reference>
<evidence type="ECO:0000256" key="4">
    <source>
        <dbReference type="ARBA" id="ARBA00022448"/>
    </source>
</evidence>
<sequence length="438" mass="45304">MRVTKKALVLTVCLGCGMVVTGLAADSTPVNPSTSAPAMTFVDSKRAIFIGKDQGFTNQGWVGEVLAIGYGGFGKQDSLAGETVVLGNASGGNARGATVVGQRAGTNGENSTVIGSNASASMYTAKTTGAVALGSYSKAFATESEALGYFSEVDAKNERGVALGARSKSIVQAGEKGYLIKDSDGNAQAWVSKMGSIAVGSKDYGNRQITNVAAGTRDDDAANVAQLKRIQEFATYTGGVGTTINDEHVVNVNVGDGLHVENNALVADVKTTDIDAIKQSISSSSGSIQHINTDIKRIDSNMNQLDSHINRLDTNINRVGAMSAALSGLHPVLSDDGTKWNVAVAGGSYKGEKAMALGAFYTPNKTTQFSVGSTVGQDSTMFNVGASFKVGSAGESVKPQDSSEVRALAKEVETLKAQHEADVNRIAALESKVNALSK</sequence>
<comment type="subcellular location">
    <subcellularLocation>
        <location evidence="2">Cell outer membrane</location>
    </subcellularLocation>
    <subcellularLocation>
        <location evidence="1">Cell surface</location>
    </subcellularLocation>
</comment>
<keyword evidence="8" id="KW-0653">Protein transport</keyword>
<dbReference type="Gene3D" id="2.150.10.10">
    <property type="entry name" value="Serralysin-like metalloprotease, C-terminal"/>
    <property type="match status" value="1"/>
</dbReference>
<feature type="domain" description="Trimeric autotransporter adhesin YadA-like stalk" evidence="14">
    <location>
        <begin position="208"/>
        <end position="235"/>
    </location>
</feature>
<proteinExistence type="inferred from homology"/>
<evidence type="ECO:0000313" key="15">
    <source>
        <dbReference type="EMBL" id="UZG51122.1"/>
    </source>
</evidence>
<keyword evidence="6" id="KW-0812">Transmembrane</keyword>
<dbReference type="InterPro" id="IPR008635">
    <property type="entry name" value="Coiled_stalk_dom"/>
</dbReference>
<keyword evidence="10" id="KW-0998">Cell outer membrane</keyword>
<evidence type="ECO:0000256" key="7">
    <source>
        <dbReference type="ARBA" id="ARBA00022729"/>
    </source>
</evidence>
<dbReference type="RefSeq" id="WP_265138274.1">
    <property type="nucleotide sequence ID" value="NZ_CP110418.1"/>
</dbReference>
<dbReference type="EMBL" id="CP110418">
    <property type="protein sequence ID" value="UZG51122.1"/>
    <property type="molecule type" value="Genomic_DNA"/>
</dbReference>
<dbReference type="AlphaFoldDB" id="A0AA47AIC8"/>
<evidence type="ECO:0000313" key="16">
    <source>
        <dbReference type="Proteomes" id="UP001164244"/>
    </source>
</evidence>
<dbReference type="Pfam" id="PF05658">
    <property type="entry name" value="YadA_head"/>
    <property type="match status" value="2"/>
</dbReference>
<evidence type="ECO:0000259" key="13">
    <source>
        <dbReference type="Pfam" id="PF05658"/>
    </source>
</evidence>
<keyword evidence="7 11" id="KW-0732">Signal</keyword>
<dbReference type="InterPro" id="IPR005594">
    <property type="entry name" value="YadA_C"/>
</dbReference>
<dbReference type="Gene3D" id="6.10.250.2040">
    <property type="match status" value="1"/>
</dbReference>
<dbReference type="InterPro" id="IPR008640">
    <property type="entry name" value="Adhesin_Head_dom"/>
</dbReference>
<evidence type="ECO:0000259" key="12">
    <source>
        <dbReference type="Pfam" id="PF03895"/>
    </source>
</evidence>
<dbReference type="SUPFAM" id="SSF101967">
    <property type="entry name" value="Adhesin YadA, collagen-binding domain"/>
    <property type="match status" value="1"/>
</dbReference>
<evidence type="ECO:0000256" key="8">
    <source>
        <dbReference type="ARBA" id="ARBA00022927"/>
    </source>
</evidence>
<evidence type="ECO:0000256" key="9">
    <source>
        <dbReference type="ARBA" id="ARBA00023136"/>
    </source>
</evidence>
<feature type="domain" description="Trimeric autotransporter adhesin YadA-like head" evidence="13">
    <location>
        <begin position="128"/>
        <end position="151"/>
    </location>
</feature>
<evidence type="ECO:0000256" key="3">
    <source>
        <dbReference type="ARBA" id="ARBA00005848"/>
    </source>
</evidence>
<evidence type="ECO:0000256" key="6">
    <source>
        <dbReference type="ARBA" id="ARBA00022692"/>
    </source>
</evidence>
<keyword evidence="9" id="KW-0472">Membrane</keyword>
<dbReference type="Proteomes" id="UP001164244">
    <property type="component" value="Chromosome"/>
</dbReference>
<dbReference type="SUPFAM" id="SSF54523">
    <property type="entry name" value="Pili subunits"/>
    <property type="match status" value="1"/>
</dbReference>
<comment type="similarity">
    <text evidence="3">Belongs to the autotransporter-2 (AT-2) (TC 1.B.40) family.</text>
</comment>
<organism evidence="15 16">
    <name type="scientific">Veillonella rogosae</name>
    <dbReference type="NCBI Taxonomy" id="423477"/>
    <lineage>
        <taxon>Bacteria</taxon>
        <taxon>Bacillati</taxon>
        <taxon>Bacillota</taxon>
        <taxon>Negativicutes</taxon>
        <taxon>Veillonellales</taxon>
        <taxon>Veillonellaceae</taxon>
        <taxon>Veillonella</taxon>
    </lineage>
</organism>
<dbReference type="GO" id="GO:0015031">
    <property type="term" value="P:protein transport"/>
    <property type="evidence" value="ECO:0007669"/>
    <property type="project" value="UniProtKB-KW"/>
</dbReference>
<dbReference type="InterPro" id="IPR011049">
    <property type="entry name" value="Serralysin-like_metalloprot_C"/>
</dbReference>
<dbReference type="InterPro" id="IPR045584">
    <property type="entry name" value="Pilin-like"/>
</dbReference>
<feature type="domain" description="Trimeric autotransporter adhesin YadA-like head" evidence="13">
    <location>
        <begin position="96"/>
        <end position="118"/>
    </location>
</feature>
<feature type="domain" description="Trimeric autotransporter adhesin YadA-like C-terminal membrane anchor" evidence="12">
    <location>
        <begin position="336"/>
        <end position="388"/>
    </location>
</feature>
<dbReference type="GO" id="GO:0009986">
    <property type="term" value="C:cell surface"/>
    <property type="evidence" value="ECO:0007669"/>
    <property type="project" value="UniProtKB-SubCell"/>
</dbReference>
<dbReference type="Gene3D" id="3.30.1300.30">
    <property type="entry name" value="GSPII I/J protein-like"/>
    <property type="match status" value="1"/>
</dbReference>
<keyword evidence="5" id="KW-1134">Transmembrane beta strand</keyword>
<evidence type="ECO:0000259" key="14">
    <source>
        <dbReference type="Pfam" id="PF05662"/>
    </source>
</evidence>
<evidence type="ECO:0000256" key="5">
    <source>
        <dbReference type="ARBA" id="ARBA00022452"/>
    </source>
</evidence>
<accession>A0AA47AIC8</accession>
<evidence type="ECO:0000256" key="1">
    <source>
        <dbReference type="ARBA" id="ARBA00004241"/>
    </source>
</evidence>
<feature type="chain" id="PRO_5041471119" evidence="11">
    <location>
        <begin position="25"/>
        <end position="438"/>
    </location>
</feature>
<evidence type="ECO:0000256" key="10">
    <source>
        <dbReference type="ARBA" id="ARBA00023237"/>
    </source>
</evidence>
<dbReference type="GO" id="GO:0009279">
    <property type="term" value="C:cell outer membrane"/>
    <property type="evidence" value="ECO:0007669"/>
    <property type="project" value="UniProtKB-SubCell"/>
</dbReference>
<feature type="signal peptide" evidence="11">
    <location>
        <begin position="1"/>
        <end position="24"/>
    </location>
</feature>
<evidence type="ECO:0000256" key="2">
    <source>
        <dbReference type="ARBA" id="ARBA00004442"/>
    </source>
</evidence>
<dbReference type="Pfam" id="PF05662">
    <property type="entry name" value="YadA_stalk"/>
    <property type="match status" value="1"/>
</dbReference>
<gene>
    <name evidence="15" type="ORF">OKW85_00515</name>
</gene>
<dbReference type="KEGG" id="vrg:OKW85_00515"/>
<dbReference type="Pfam" id="PF03895">
    <property type="entry name" value="YadA_anchor"/>
    <property type="match status" value="1"/>
</dbReference>
<keyword evidence="4" id="KW-0813">Transport</keyword>